<keyword evidence="2" id="KW-1185">Reference proteome</keyword>
<name>A0ABQ0KWB7_MYCCL</name>
<evidence type="ECO:0000313" key="2">
    <source>
        <dbReference type="Proteomes" id="UP000815677"/>
    </source>
</evidence>
<accession>A0ABQ0KWB7</accession>
<gene>
    <name evidence="1" type="ORF">MCHLO_00230</name>
</gene>
<proteinExistence type="predicted"/>
<dbReference type="EMBL" id="DF838040">
    <property type="protein sequence ID" value="GAT42517.1"/>
    <property type="molecule type" value="Genomic_DNA"/>
</dbReference>
<reference evidence="1" key="1">
    <citation type="submission" date="2014-09" db="EMBL/GenBank/DDBJ databases">
        <title>Genome sequence of the luminous mushroom Mycena chlorophos for searching fungal bioluminescence genes.</title>
        <authorList>
            <person name="Tanaka Y."/>
            <person name="Kasuga D."/>
            <person name="Oba Y."/>
            <person name="Hase S."/>
            <person name="Sato K."/>
            <person name="Oba Y."/>
            <person name="Sakakibara Y."/>
        </authorList>
    </citation>
    <scope>NUCLEOTIDE SEQUENCE</scope>
</reference>
<dbReference type="Proteomes" id="UP000815677">
    <property type="component" value="Unassembled WGS sequence"/>
</dbReference>
<protein>
    <submittedName>
        <fullName evidence="1">Uncharacterized protein</fullName>
    </submittedName>
</protein>
<sequence>MANSPLAVPVFSDAIQEVVDKELTEHNPAFGQFFTGVLYATEGPPLFVEVPVRMGLTDARSPYDLDFLWWIGMGSTMETSSLDLDTCSMSIHHWPFDDPQPLRNAYVVFCAPQTSTDFRATVATHPPNAYINNQTSLPGRGWRGNVLVLRTAANYNPQLKFQTGLSNMTEKDLYLSHAIVRCIVQEELLGRHTGPYFAT</sequence>
<evidence type="ECO:0000313" key="1">
    <source>
        <dbReference type="EMBL" id="GAT42517.1"/>
    </source>
</evidence>
<organism evidence="1 2">
    <name type="scientific">Mycena chlorophos</name>
    <name type="common">Agaric fungus</name>
    <name type="synonym">Agaricus chlorophos</name>
    <dbReference type="NCBI Taxonomy" id="658473"/>
    <lineage>
        <taxon>Eukaryota</taxon>
        <taxon>Fungi</taxon>
        <taxon>Dikarya</taxon>
        <taxon>Basidiomycota</taxon>
        <taxon>Agaricomycotina</taxon>
        <taxon>Agaricomycetes</taxon>
        <taxon>Agaricomycetidae</taxon>
        <taxon>Agaricales</taxon>
        <taxon>Marasmiineae</taxon>
        <taxon>Mycenaceae</taxon>
        <taxon>Mycena</taxon>
    </lineage>
</organism>